<dbReference type="Gene3D" id="3.10.200.10">
    <property type="entry name" value="Alpha carbonic anhydrase"/>
    <property type="match status" value="1"/>
</dbReference>
<evidence type="ECO:0000313" key="10">
    <source>
        <dbReference type="Proteomes" id="UP001299970"/>
    </source>
</evidence>
<dbReference type="Pfam" id="PF00194">
    <property type="entry name" value="Carb_anhydrase"/>
    <property type="match status" value="1"/>
</dbReference>
<accession>A0ABS9TB48</accession>
<name>A0ABS9TB48_9PSEU</name>
<feature type="chain" id="PRO_5046505588" description="carbonic anhydrase" evidence="7">
    <location>
        <begin position="31"/>
        <end position="250"/>
    </location>
</feature>
<keyword evidence="7" id="KW-0732">Signal</keyword>
<evidence type="ECO:0000256" key="6">
    <source>
        <dbReference type="ARBA" id="ARBA00048348"/>
    </source>
</evidence>
<dbReference type="SUPFAM" id="SSF51069">
    <property type="entry name" value="Carbonic anhydrase"/>
    <property type="match status" value="1"/>
</dbReference>
<dbReference type="PROSITE" id="PS51144">
    <property type="entry name" value="ALPHA_CA_2"/>
    <property type="match status" value="1"/>
</dbReference>
<evidence type="ECO:0000256" key="2">
    <source>
        <dbReference type="ARBA" id="ARBA00012925"/>
    </source>
</evidence>
<dbReference type="RefSeq" id="WP_241035798.1">
    <property type="nucleotide sequence ID" value="NZ_BAAAJF010000078.1"/>
</dbReference>
<dbReference type="EMBL" id="JAKXMK010000007">
    <property type="protein sequence ID" value="MCH6165766.1"/>
    <property type="molecule type" value="Genomic_DNA"/>
</dbReference>
<keyword evidence="5" id="KW-0456">Lyase</keyword>
<dbReference type="PROSITE" id="PS51318">
    <property type="entry name" value="TAT"/>
    <property type="match status" value="1"/>
</dbReference>
<protein>
    <recommendedName>
        <fullName evidence="2">carbonic anhydrase</fullName>
        <ecNumber evidence="2">4.2.1.1</ecNumber>
    </recommendedName>
</protein>
<evidence type="ECO:0000259" key="8">
    <source>
        <dbReference type="PROSITE" id="PS51144"/>
    </source>
</evidence>
<dbReference type="PANTHER" id="PTHR18952">
    <property type="entry name" value="CARBONIC ANHYDRASE"/>
    <property type="match status" value="1"/>
</dbReference>
<reference evidence="9 10" key="1">
    <citation type="submission" date="2022-03" db="EMBL/GenBank/DDBJ databases">
        <title>Pseudonocardia alaer sp. nov., a novel actinomycete isolated from reed forest soil.</title>
        <authorList>
            <person name="Wang L."/>
        </authorList>
    </citation>
    <scope>NUCLEOTIDE SEQUENCE [LARGE SCALE GENOMIC DNA]</scope>
    <source>
        <strain evidence="9 10">Y-16303</strain>
    </source>
</reference>
<dbReference type="SMART" id="SM01057">
    <property type="entry name" value="Carb_anhydrase"/>
    <property type="match status" value="1"/>
</dbReference>
<evidence type="ECO:0000313" key="9">
    <source>
        <dbReference type="EMBL" id="MCH6165766.1"/>
    </source>
</evidence>
<keyword evidence="3" id="KW-0479">Metal-binding</keyword>
<evidence type="ECO:0000256" key="4">
    <source>
        <dbReference type="ARBA" id="ARBA00022833"/>
    </source>
</evidence>
<dbReference type="InterPro" id="IPR041891">
    <property type="entry name" value="Alpha_CA_prokaryot-like"/>
</dbReference>
<keyword evidence="4" id="KW-0862">Zinc</keyword>
<comment type="similarity">
    <text evidence="1">Belongs to the alpha-carbonic anhydrase family.</text>
</comment>
<comment type="catalytic activity">
    <reaction evidence="6">
        <text>hydrogencarbonate + H(+) = CO2 + H2O</text>
        <dbReference type="Rhea" id="RHEA:10748"/>
        <dbReference type="ChEBI" id="CHEBI:15377"/>
        <dbReference type="ChEBI" id="CHEBI:15378"/>
        <dbReference type="ChEBI" id="CHEBI:16526"/>
        <dbReference type="ChEBI" id="CHEBI:17544"/>
        <dbReference type="EC" id="4.2.1.1"/>
    </reaction>
</comment>
<dbReference type="InterPro" id="IPR001148">
    <property type="entry name" value="CA_dom"/>
</dbReference>
<keyword evidence="10" id="KW-1185">Reference proteome</keyword>
<evidence type="ECO:0000256" key="7">
    <source>
        <dbReference type="SAM" id="SignalP"/>
    </source>
</evidence>
<dbReference type="EC" id="4.2.1.1" evidence="2"/>
<dbReference type="PANTHER" id="PTHR18952:SF265">
    <property type="entry name" value="CARBONIC ANHYDRASE"/>
    <property type="match status" value="1"/>
</dbReference>
<feature type="signal peptide" evidence="7">
    <location>
        <begin position="1"/>
        <end position="30"/>
    </location>
</feature>
<evidence type="ECO:0000256" key="5">
    <source>
        <dbReference type="ARBA" id="ARBA00023239"/>
    </source>
</evidence>
<feature type="domain" description="Alpha-carbonic anhydrase" evidence="8">
    <location>
        <begin position="6"/>
        <end position="248"/>
    </location>
</feature>
<proteinExistence type="inferred from homology"/>
<dbReference type="CDD" id="cd03124">
    <property type="entry name" value="alpha_CA_prokaryotic_like"/>
    <property type="match status" value="1"/>
</dbReference>
<dbReference type="Proteomes" id="UP001299970">
    <property type="component" value="Unassembled WGS sequence"/>
</dbReference>
<gene>
    <name evidence="9" type="ORF">MMF94_08740</name>
</gene>
<comment type="caution">
    <text evidence="9">The sequence shown here is derived from an EMBL/GenBank/DDBJ whole genome shotgun (WGS) entry which is preliminary data.</text>
</comment>
<dbReference type="InterPro" id="IPR006311">
    <property type="entry name" value="TAT_signal"/>
</dbReference>
<evidence type="ECO:0000256" key="1">
    <source>
        <dbReference type="ARBA" id="ARBA00010718"/>
    </source>
</evidence>
<evidence type="ECO:0000256" key="3">
    <source>
        <dbReference type="ARBA" id="ARBA00022723"/>
    </source>
</evidence>
<organism evidence="9 10">
    <name type="scientific">Pseudonocardia alaniniphila</name>
    <dbReference type="NCBI Taxonomy" id="75291"/>
    <lineage>
        <taxon>Bacteria</taxon>
        <taxon>Bacillati</taxon>
        <taxon>Actinomycetota</taxon>
        <taxon>Actinomycetes</taxon>
        <taxon>Pseudonocardiales</taxon>
        <taxon>Pseudonocardiaceae</taxon>
        <taxon>Pseudonocardia</taxon>
    </lineage>
</organism>
<dbReference type="InterPro" id="IPR023561">
    <property type="entry name" value="Carbonic_anhydrase_a-class"/>
</dbReference>
<sequence length="250" mass="27392">MTHSRRSFLIGVPGVAAAAMIASSTSVALAGQPHQTPIAIRSRSAVDAPELPELVVDYPDHVDLRVHYISRDADDPAGCTTRGPEETVEAEVPAGTAAVHLDGVRYELLQFHFHTPSEHVLDDHHFPIEQHFVHRGPKGETLVVGLFLTGGGRGGTLQDAVLHTLPEECGKEVEVSVDLSRAFPDDLSTFRYDGSLTTAPYTEGVSWLVLRQHRAVTDSSVEGLEELFPKGNARELQPLNDRTVHYRKQR</sequence>
<dbReference type="InterPro" id="IPR036398">
    <property type="entry name" value="CA_dom_sf"/>
</dbReference>